<keyword evidence="4 7" id="KW-0808">Transferase</keyword>
<evidence type="ECO:0000259" key="6">
    <source>
        <dbReference type="Pfam" id="PF06925"/>
    </source>
</evidence>
<comment type="subcellular location">
    <subcellularLocation>
        <location evidence="1">Membrane</location>
    </subcellularLocation>
</comment>
<dbReference type="EMBL" id="AFEU01000003">
    <property type="protein sequence ID" value="EIJ78580.1"/>
    <property type="molecule type" value="Genomic_DNA"/>
</dbReference>
<dbReference type="PANTHER" id="PTHR43025:SF3">
    <property type="entry name" value="MONOGALACTOSYLDIACYLGLYCEROL SYNTHASE 1, CHLOROPLASTIC"/>
    <property type="match status" value="1"/>
</dbReference>
<name>I3DWF9_BACMT</name>
<organism evidence="7 8">
    <name type="scientific">Bacillus methanolicus PB1</name>
    <dbReference type="NCBI Taxonomy" id="997296"/>
    <lineage>
        <taxon>Bacteria</taxon>
        <taxon>Bacillati</taxon>
        <taxon>Bacillota</taxon>
        <taxon>Bacilli</taxon>
        <taxon>Bacillales</taxon>
        <taxon>Bacillaceae</taxon>
        <taxon>Bacillus</taxon>
    </lineage>
</organism>
<sequence length="375" mass="42758">MKRPSALILTARYGSGHLQAAKVIAQEINRKGFESVVSDLFGESYPAFTNLTQSLLLKSFTYGPSFYKWFYYGTNKLHSKGLVQFSKYLGRKRLLELIALYNPSFVITTFPLHTAPFLIKKSKSSIPVYTVITDYCAHPYWTNPLIDHYFVASKSVKLSLLAKNIEEQRITVSGIPIRSSFEMDLNRKKVYRKYKISSHKKVITILAGADGVLKNVKELCETLLQNPAYQILVVCGRNEKLYEKLSPLVSRFPDSIRLFRYVEEIHEIFIVSNCLVTKPGGLTLTESAALQIPLILYKPVPGQEAENAKYFAEKGAALISYSNKETFDHIQRLFRDESLVIKMKNSLNEIYQPFSTKTIVDYAIQQMEENCVITL</sequence>
<evidence type="ECO:0000313" key="7">
    <source>
        <dbReference type="EMBL" id="EIJ78580.1"/>
    </source>
</evidence>
<dbReference type="PANTHER" id="PTHR43025">
    <property type="entry name" value="MONOGALACTOSYLDIACYLGLYCEROL SYNTHASE"/>
    <property type="match status" value="1"/>
</dbReference>
<dbReference type="Proteomes" id="UP000010523">
    <property type="component" value="Unassembled WGS sequence"/>
</dbReference>
<evidence type="ECO:0000313" key="8">
    <source>
        <dbReference type="Proteomes" id="UP000010523"/>
    </source>
</evidence>
<feature type="domain" description="Glycosyl transferase family 28 C-terminal" evidence="5">
    <location>
        <begin position="212"/>
        <end position="330"/>
    </location>
</feature>
<dbReference type="OrthoDB" id="9815663at2"/>
<proteinExistence type="inferred from homology"/>
<dbReference type="RefSeq" id="WP_004437143.1">
    <property type="nucleotide sequence ID" value="NZ_AFEU01000003.1"/>
</dbReference>
<comment type="caution">
    <text evidence="7">The sequence shown here is derived from an EMBL/GenBank/DDBJ whole genome shotgun (WGS) entry which is preliminary data.</text>
</comment>
<dbReference type="InterPro" id="IPR009695">
    <property type="entry name" value="Diacylglyc_glucosyltr_N"/>
</dbReference>
<accession>I3DWF9</accession>
<dbReference type="SUPFAM" id="SSF53756">
    <property type="entry name" value="UDP-Glycosyltransferase/glycogen phosphorylase"/>
    <property type="match status" value="1"/>
</dbReference>
<keyword evidence="3" id="KW-0328">Glycosyltransferase</keyword>
<comment type="similarity">
    <text evidence="2">Belongs to the glycosyltransferase 28 family.</text>
</comment>
<dbReference type="Pfam" id="PF06925">
    <property type="entry name" value="MGDG_synth"/>
    <property type="match status" value="1"/>
</dbReference>
<dbReference type="InterPro" id="IPR050519">
    <property type="entry name" value="Glycosyltransf_28_UgtP"/>
</dbReference>
<dbReference type="AlphaFoldDB" id="I3DWF9"/>
<dbReference type="GO" id="GO:0016020">
    <property type="term" value="C:membrane"/>
    <property type="evidence" value="ECO:0007669"/>
    <property type="project" value="UniProtKB-SubCell"/>
</dbReference>
<feature type="domain" description="Diacylglycerol glucosyltransferase N-terminal" evidence="6">
    <location>
        <begin position="17"/>
        <end position="177"/>
    </location>
</feature>
<dbReference type="Gene3D" id="3.40.50.2000">
    <property type="entry name" value="Glycogen Phosphorylase B"/>
    <property type="match status" value="1"/>
</dbReference>
<dbReference type="InterPro" id="IPR007235">
    <property type="entry name" value="Glyco_trans_28_C"/>
</dbReference>
<gene>
    <name evidence="7" type="ORF">PB1_13519</name>
</gene>
<evidence type="ECO:0000256" key="3">
    <source>
        <dbReference type="ARBA" id="ARBA00022676"/>
    </source>
</evidence>
<dbReference type="eggNOG" id="COG0707">
    <property type="taxonomic scope" value="Bacteria"/>
</dbReference>
<dbReference type="GO" id="GO:0009247">
    <property type="term" value="P:glycolipid biosynthetic process"/>
    <property type="evidence" value="ECO:0007669"/>
    <property type="project" value="InterPro"/>
</dbReference>
<evidence type="ECO:0000256" key="1">
    <source>
        <dbReference type="ARBA" id="ARBA00004370"/>
    </source>
</evidence>
<dbReference type="GO" id="GO:0016758">
    <property type="term" value="F:hexosyltransferase activity"/>
    <property type="evidence" value="ECO:0007669"/>
    <property type="project" value="InterPro"/>
</dbReference>
<protein>
    <submittedName>
        <fullName evidence="7">Diacylglycerol glucosyltransferase</fullName>
    </submittedName>
</protein>
<evidence type="ECO:0000256" key="2">
    <source>
        <dbReference type="ARBA" id="ARBA00006962"/>
    </source>
</evidence>
<dbReference type="PATRIC" id="fig|997296.3.peg.2857"/>
<reference evidence="7 8" key="1">
    <citation type="journal article" date="2012" name="Appl. Environ. Microbiol.">
        <title>Genome Sequence of Thermotolerant Bacillus methanolicus: Features and Regulation Related to Methylotrophy and Production of L-Lysine and L-Glutamate from Methanol.</title>
        <authorList>
            <person name="Heggeset T.M."/>
            <person name="Krog A."/>
            <person name="Balzer S."/>
            <person name="Wentzel A."/>
            <person name="Ellingsen T.E."/>
            <person name="Brautaset T."/>
        </authorList>
    </citation>
    <scope>NUCLEOTIDE SEQUENCE [LARGE SCALE GENOMIC DNA]</scope>
    <source>
        <strain evidence="7 8">PB1</strain>
    </source>
</reference>
<evidence type="ECO:0000259" key="5">
    <source>
        <dbReference type="Pfam" id="PF04101"/>
    </source>
</evidence>
<dbReference type="Pfam" id="PF04101">
    <property type="entry name" value="Glyco_tran_28_C"/>
    <property type="match status" value="1"/>
</dbReference>
<evidence type="ECO:0000256" key="4">
    <source>
        <dbReference type="ARBA" id="ARBA00022679"/>
    </source>
</evidence>
<keyword evidence="8" id="KW-1185">Reference proteome</keyword>
<dbReference type="STRING" id="997296.PB1_13519"/>